<dbReference type="EMBL" id="CAOQHR010000005">
    <property type="protein sequence ID" value="CAI6334766.1"/>
    <property type="molecule type" value="Genomic_DNA"/>
</dbReference>
<protein>
    <recommendedName>
        <fullName evidence="9">Transcription factor domain-containing protein</fullName>
    </recommendedName>
</protein>
<evidence type="ECO:0000256" key="6">
    <source>
        <dbReference type="SAM" id="MobiDB-lite"/>
    </source>
</evidence>
<keyword evidence="5" id="KW-0539">Nucleus</keyword>
<dbReference type="AlphaFoldDB" id="A0A9W4UH32"/>
<evidence type="ECO:0000256" key="1">
    <source>
        <dbReference type="ARBA" id="ARBA00004123"/>
    </source>
</evidence>
<dbReference type="PANTHER" id="PTHR31845:SF10">
    <property type="entry name" value="ZN(II)2CYS6 TRANSCRIPTION FACTOR (EUROFUNG)"/>
    <property type="match status" value="1"/>
</dbReference>
<dbReference type="GO" id="GO:0000976">
    <property type="term" value="F:transcription cis-regulatory region binding"/>
    <property type="evidence" value="ECO:0007669"/>
    <property type="project" value="TreeGrafter"/>
</dbReference>
<feature type="region of interest" description="Disordered" evidence="6">
    <location>
        <begin position="521"/>
        <end position="544"/>
    </location>
</feature>
<evidence type="ECO:0000256" key="2">
    <source>
        <dbReference type="ARBA" id="ARBA00023015"/>
    </source>
</evidence>
<keyword evidence="4" id="KW-0804">Transcription</keyword>
<evidence type="ECO:0000313" key="7">
    <source>
        <dbReference type="EMBL" id="CAI6334766.1"/>
    </source>
</evidence>
<comment type="caution">
    <text evidence="7">The sequence shown here is derived from an EMBL/GenBank/DDBJ whole genome shotgun (WGS) entry which is preliminary data.</text>
</comment>
<comment type="subcellular location">
    <subcellularLocation>
        <location evidence="1">Nucleus</location>
    </subcellularLocation>
</comment>
<evidence type="ECO:0008006" key="9">
    <source>
        <dbReference type="Google" id="ProtNLM"/>
    </source>
</evidence>
<evidence type="ECO:0000256" key="3">
    <source>
        <dbReference type="ARBA" id="ARBA00023125"/>
    </source>
</evidence>
<accession>A0A9W4UH32</accession>
<dbReference type="GO" id="GO:0000981">
    <property type="term" value="F:DNA-binding transcription factor activity, RNA polymerase II-specific"/>
    <property type="evidence" value="ECO:0007669"/>
    <property type="project" value="TreeGrafter"/>
</dbReference>
<organism evidence="7 8">
    <name type="scientific">Periconia digitata</name>
    <dbReference type="NCBI Taxonomy" id="1303443"/>
    <lineage>
        <taxon>Eukaryota</taxon>
        <taxon>Fungi</taxon>
        <taxon>Dikarya</taxon>
        <taxon>Ascomycota</taxon>
        <taxon>Pezizomycotina</taxon>
        <taxon>Dothideomycetes</taxon>
        <taxon>Pleosporomycetidae</taxon>
        <taxon>Pleosporales</taxon>
        <taxon>Massarineae</taxon>
        <taxon>Periconiaceae</taxon>
        <taxon>Periconia</taxon>
    </lineage>
</organism>
<gene>
    <name evidence="7" type="ORF">PDIGIT_LOCUS7834</name>
</gene>
<reference evidence="7" key="1">
    <citation type="submission" date="2023-01" db="EMBL/GenBank/DDBJ databases">
        <authorList>
            <person name="Van Ghelder C."/>
            <person name="Rancurel C."/>
        </authorList>
    </citation>
    <scope>NUCLEOTIDE SEQUENCE</scope>
    <source>
        <strain evidence="7">CNCM I-4278</strain>
    </source>
</reference>
<dbReference type="Proteomes" id="UP001152607">
    <property type="component" value="Unassembled WGS sequence"/>
</dbReference>
<evidence type="ECO:0000313" key="8">
    <source>
        <dbReference type="Proteomes" id="UP001152607"/>
    </source>
</evidence>
<dbReference type="PANTHER" id="PTHR31845">
    <property type="entry name" value="FINGER DOMAIN PROTEIN, PUTATIVE-RELATED"/>
    <property type="match status" value="1"/>
</dbReference>
<evidence type="ECO:0000256" key="5">
    <source>
        <dbReference type="ARBA" id="ARBA00023242"/>
    </source>
</evidence>
<keyword evidence="2" id="KW-0805">Transcription regulation</keyword>
<keyword evidence="8" id="KW-1185">Reference proteome</keyword>
<evidence type="ECO:0000256" key="4">
    <source>
        <dbReference type="ARBA" id="ARBA00023163"/>
    </source>
</evidence>
<dbReference type="InterPro" id="IPR051089">
    <property type="entry name" value="prtT"/>
</dbReference>
<name>A0A9W4UH32_9PLEO</name>
<dbReference type="OrthoDB" id="5226580at2759"/>
<sequence length="573" mass="65056">MSQIYSVPKLGSCQPCATAKAKCVPEYGSSRCKRYLVPATSPIPRSKVIAQVTKLIGYFRCSDRNIECVLKEPISRKRRKDTQTQACDENTAFTTPSLSSNNNHISVPNISMQISEVQQGMNYYRKSLSPWFPFVLLPDSRKPAVEFSQEQPFLSIVMAMLGCVRDRDRQRELAVNIRTWLAVHMMQEGQKSLDILQGLLLLTHWYTFQWGLSSQRTLFMHMAMSLIADLGLIRSPLARQRLMTTEEAAGKSKTNAETVAHHTLEQKRALLGCLYLSSSIATTSLSVEAPSYFCTYAESCYQEFGGLELLSDQRISHLCRMQHLTERFIAAKLRLQSYRSDHPSSEPCTSEFLDGFDCVKYWNQLLGQRWASVPDHIKTPILLQQYTYTSLYIHSCSLEPTLFPTETTRLQTLLDCISSLKSLQAALFPLYEEPHTIFDLPLYCFARVNHSISIALQLFSLNYSWIDAAYVENELQLESMFARVEEKVSELIESTPKCEVPAYHLRLKPMAQAIRQGVKTRLDRSVGEQQFDGGGEEGREGSGVEGDLNHDFLKQFLDADDDLWLQRLLAGGE</sequence>
<dbReference type="GO" id="GO:0005634">
    <property type="term" value="C:nucleus"/>
    <property type="evidence" value="ECO:0007669"/>
    <property type="project" value="UniProtKB-SubCell"/>
</dbReference>
<keyword evidence="3" id="KW-0238">DNA-binding</keyword>
<proteinExistence type="predicted"/>